<protein>
    <submittedName>
        <fullName evidence="2">Ribonuclease H-like</fullName>
    </submittedName>
</protein>
<keyword evidence="1" id="KW-1185">Reference proteome</keyword>
<evidence type="ECO:0000313" key="2">
    <source>
        <dbReference type="RefSeq" id="XP_042638998.1"/>
    </source>
</evidence>
<evidence type="ECO:0000313" key="1">
    <source>
        <dbReference type="Proteomes" id="UP000694850"/>
    </source>
</evidence>
<proteinExistence type="predicted"/>
<sequence length="125" mass="14070">MVTKDLQDCPLENSDFIWFTDGSSFTQDGLRYAGAAVVDNWEEIIWADALPPGISAQKTELIALMEALERAEGKRLTVYTDSLYAYVALHIHGAIYRECGFRNTEGREIKNQTEILRLLSAVTQL</sequence>
<accession>A0AC54ZEG8</accession>
<organism evidence="1 2">
    <name type="scientific">Orycteropus afer afer</name>
    <dbReference type="NCBI Taxonomy" id="1230840"/>
    <lineage>
        <taxon>Eukaryota</taxon>
        <taxon>Metazoa</taxon>
        <taxon>Chordata</taxon>
        <taxon>Craniata</taxon>
        <taxon>Vertebrata</taxon>
        <taxon>Euteleostomi</taxon>
        <taxon>Mammalia</taxon>
        <taxon>Eutheria</taxon>
        <taxon>Afrotheria</taxon>
        <taxon>Tubulidentata</taxon>
        <taxon>Orycteropodidae</taxon>
        <taxon>Orycteropus</taxon>
    </lineage>
</organism>
<dbReference type="RefSeq" id="XP_042638998.1">
    <property type="nucleotide sequence ID" value="XM_042783064.1"/>
</dbReference>
<gene>
    <name evidence="2" type="primary">LOC122151626</name>
</gene>
<reference evidence="2" key="1">
    <citation type="submission" date="2025-08" db="UniProtKB">
        <authorList>
            <consortium name="RefSeq"/>
        </authorList>
    </citation>
    <scope>IDENTIFICATION</scope>
</reference>
<dbReference type="Proteomes" id="UP000694850">
    <property type="component" value="Unplaced"/>
</dbReference>
<name>A0AC54ZEG8_ORYAF</name>